<evidence type="ECO:0000313" key="2">
    <source>
        <dbReference type="EMBL" id="KAK1628120.1"/>
    </source>
</evidence>
<accession>A0AAD8RNJ3</accession>
<reference evidence="2" key="1">
    <citation type="submission" date="2023-07" db="EMBL/GenBank/DDBJ databases">
        <title>A chromosome-level genome assembly of Lolium multiflorum.</title>
        <authorList>
            <person name="Chen Y."/>
            <person name="Copetti D."/>
            <person name="Kolliker R."/>
            <person name="Studer B."/>
        </authorList>
    </citation>
    <scope>NUCLEOTIDE SEQUENCE</scope>
    <source>
        <strain evidence="2">02402/16</strain>
        <tissue evidence="2">Leaf</tissue>
    </source>
</reference>
<feature type="compositionally biased region" description="Basic residues" evidence="1">
    <location>
        <begin position="383"/>
        <end position="394"/>
    </location>
</feature>
<dbReference type="EMBL" id="JAUUTY010000005">
    <property type="protein sequence ID" value="KAK1628120.1"/>
    <property type="molecule type" value="Genomic_DNA"/>
</dbReference>
<feature type="compositionally biased region" description="Polar residues" evidence="1">
    <location>
        <begin position="358"/>
        <end position="367"/>
    </location>
</feature>
<feature type="compositionally biased region" description="Basic and acidic residues" evidence="1">
    <location>
        <begin position="270"/>
        <end position="284"/>
    </location>
</feature>
<protein>
    <submittedName>
        <fullName evidence="2">Uncharacterized protein</fullName>
    </submittedName>
</protein>
<dbReference type="Pfam" id="PF02992">
    <property type="entry name" value="Transposase_21"/>
    <property type="match status" value="1"/>
</dbReference>
<keyword evidence="3" id="KW-1185">Reference proteome</keyword>
<feature type="region of interest" description="Disordered" evidence="1">
    <location>
        <begin position="270"/>
        <end position="423"/>
    </location>
</feature>
<feature type="compositionally biased region" description="Basic and acidic residues" evidence="1">
    <location>
        <begin position="338"/>
        <end position="356"/>
    </location>
</feature>
<dbReference type="AlphaFoldDB" id="A0AAD8RNJ3"/>
<evidence type="ECO:0000313" key="3">
    <source>
        <dbReference type="Proteomes" id="UP001231189"/>
    </source>
</evidence>
<dbReference type="InterPro" id="IPR004242">
    <property type="entry name" value="Transposase_21"/>
</dbReference>
<feature type="compositionally biased region" description="Basic and acidic residues" evidence="1">
    <location>
        <begin position="303"/>
        <end position="331"/>
    </location>
</feature>
<organism evidence="2 3">
    <name type="scientific">Lolium multiflorum</name>
    <name type="common">Italian ryegrass</name>
    <name type="synonym">Lolium perenne subsp. multiflorum</name>
    <dbReference type="NCBI Taxonomy" id="4521"/>
    <lineage>
        <taxon>Eukaryota</taxon>
        <taxon>Viridiplantae</taxon>
        <taxon>Streptophyta</taxon>
        <taxon>Embryophyta</taxon>
        <taxon>Tracheophyta</taxon>
        <taxon>Spermatophyta</taxon>
        <taxon>Magnoliopsida</taxon>
        <taxon>Liliopsida</taxon>
        <taxon>Poales</taxon>
        <taxon>Poaceae</taxon>
        <taxon>BOP clade</taxon>
        <taxon>Pooideae</taxon>
        <taxon>Poodae</taxon>
        <taxon>Poeae</taxon>
        <taxon>Poeae Chloroplast Group 2 (Poeae type)</taxon>
        <taxon>Loliodinae</taxon>
        <taxon>Loliinae</taxon>
        <taxon>Lolium</taxon>
    </lineage>
</organism>
<proteinExistence type="predicted"/>
<feature type="compositionally biased region" description="Pro residues" evidence="1">
    <location>
        <begin position="289"/>
        <end position="300"/>
    </location>
</feature>
<name>A0AAD8RNJ3_LOLMU</name>
<gene>
    <name evidence="2" type="ORF">QYE76_002435</name>
</gene>
<dbReference type="Proteomes" id="UP001231189">
    <property type="component" value="Unassembled WGS sequence"/>
</dbReference>
<evidence type="ECO:0000256" key="1">
    <source>
        <dbReference type="SAM" id="MobiDB-lite"/>
    </source>
</evidence>
<dbReference type="PANTHER" id="PTHR48258">
    <property type="entry name" value="DUF4218 DOMAIN-CONTAINING PROTEIN-RELATED"/>
    <property type="match status" value="1"/>
</dbReference>
<comment type="caution">
    <text evidence="2">The sequence shown here is derived from an EMBL/GenBank/DDBJ whole genome shotgun (WGS) entry which is preliminary data.</text>
</comment>
<sequence length="541" mass="61525">MQWHAEREKPKEDPEMSYVMTRPSNAGQWEALDIAFPRFGGDARNIGLGMSTDGLNLFGNQSSMLSTWPVFVWSYNLPTWLCTEQRSKDGTKARYDLKYLRIRKDLEAPNSDDDDDDDQTEWTQRHRKRAKKNVVVLPAACFTTSPEDLEQFFRCLLGVKVPHRSPGNISRYLDVAKKRFTGMKSHDCHVLMTQILPVAVRGIMDVHVRDTLFGPYNFFDVITRKSIGVRQLKMLQDEIVVILCELEICFPPAFYVICVQGTSKRKILKEAKPSREEKNEEKKSWSKPAPEPTAPDPAPEPFRYVEHQDHGEDVTPWSREGEEQLIEKMYTELDPTSPEERKEEETDGRSRTERESAIPSSPVQTPVNRPHDGRSGPDAVNRPHNRPSRSRIRSNRASDRVTQRRLRPRHPAISTTTTTTTTTTIAAPPQGMKTILVLIDHMLAKKTLALTQGEVNSIAMLVLMNDLHKNKLLTKIVIKRLAMPTMGMTTIPKTTSTTTWRHMVMLPPKVVKSNQGVISGIILAMTKGAEGNHNMIKMREP</sequence>